<protein>
    <submittedName>
        <fullName evidence="2">Uncharacterized protein</fullName>
    </submittedName>
</protein>
<accession>A0ABR1AQG0</accession>
<dbReference type="Proteomes" id="UP001359485">
    <property type="component" value="Unassembled WGS sequence"/>
</dbReference>
<name>A0ABR1AQG0_POLSC</name>
<evidence type="ECO:0000313" key="3">
    <source>
        <dbReference type="Proteomes" id="UP001359485"/>
    </source>
</evidence>
<dbReference type="EMBL" id="JAWJWF010000046">
    <property type="protein sequence ID" value="KAK6624691.1"/>
    <property type="molecule type" value="Genomic_DNA"/>
</dbReference>
<feature type="compositionally biased region" description="Basic and acidic residues" evidence="1">
    <location>
        <begin position="75"/>
        <end position="121"/>
    </location>
</feature>
<evidence type="ECO:0000313" key="2">
    <source>
        <dbReference type="EMBL" id="KAK6624691.1"/>
    </source>
</evidence>
<sequence length="129" mass="14513">MAVTTFPIPNSGIRCPPGTSQVHSCDRYFVDVVVVVVPGHRDRAPNNRSTQGMGTTRQGRRVKSNSTENLAPLLKRGEEDGERRGGWRVEKTDKDGSLEWHKEKEKKQRKKAEGALDRSQPKETAFWVA</sequence>
<organism evidence="2 3">
    <name type="scientific">Polyplax serrata</name>
    <name type="common">Common mouse louse</name>
    <dbReference type="NCBI Taxonomy" id="468196"/>
    <lineage>
        <taxon>Eukaryota</taxon>
        <taxon>Metazoa</taxon>
        <taxon>Ecdysozoa</taxon>
        <taxon>Arthropoda</taxon>
        <taxon>Hexapoda</taxon>
        <taxon>Insecta</taxon>
        <taxon>Pterygota</taxon>
        <taxon>Neoptera</taxon>
        <taxon>Paraneoptera</taxon>
        <taxon>Psocodea</taxon>
        <taxon>Troctomorpha</taxon>
        <taxon>Phthiraptera</taxon>
        <taxon>Anoplura</taxon>
        <taxon>Polyplacidae</taxon>
        <taxon>Polyplax</taxon>
    </lineage>
</organism>
<feature type="compositionally biased region" description="Polar residues" evidence="1">
    <location>
        <begin position="46"/>
        <end position="57"/>
    </location>
</feature>
<reference evidence="2 3" key="1">
    <citation type="submission" date="2023-09" db="EMBL/GenBank/DDBJ databases">
        <title>Genomes of two closely related lineages of the louse Polyplax serrata with different host specificities.</title>
        <authorList>
            <person name="Martinu J."/>
            <person name="Tarabai H."/>
            <person name="Stefka J."/>
            <person name="Hypsa V."/>
        </authorList>
    </citation>
    <scope>NUCLEOTIDE SEQUENCE [LARGE SCALE GENOMIC DNA]</scope>
    <source>
        <strain evidence="2">98ZLc_SE</strain>
    </source>
</reference>
<comment type="caution">
    <text evidence="2">The sequence shown here is derived from an EMBL/GenBank/DDBJ whole genome shotgun (WGS) entry which is preliminary data.</text>
</comment>
<proteinExistence type="predicted"/>
<gene>
    <name evidence="2" type="ORF">RUM44_011550</name>
</gene>
<feature type="region of interest" description="Disordered" evidence="1">
    <location>
        <begin position="40"/>
        <end position="129"/>
    </location>
</feature>
<keyword evidence="3" id="KW-1185">Reference proteome</keyword>
<evidence type="ECO:0000256" key="1">
    <source>
        <dbReference type="SAM" id="MobiDB-lite"/>
    </source>
</evidence>